<comment type="similarity">
    <text evidence="3 12">Belongs to the glycosyltransferase 10 family.</text>
</comment>
<evidence type="ECO:0000256" key="4">
    <source>
        <dbReference type="ARBA" id="ARBA00022676"/>
    </source>
</evidence>
<feature type="domain" description="Fucosyltransferase N-terminal" evidence="15">
    <location>
        <begin position="52"/>
        <end position="164"/>
    </location>
</feature>
<evidence type="ECO:0000259" key="15">
    <source>
        <dbReference type="Pfam" id="PF17039"/>
    </source>
</evidence>
<organism evidence="16 17">
    <name type="scientific">Tribolium castaneum</name>
    <name type="common">Red flour beetle</name>
    <dbReference type="NCBI Taxonomy" id="7070"/>
    <lineage>
        <taxon>Eukaryota</taxon>
        <taxon>Metazoa</taxon>
        <taxon>Ecdysozoa</taxon>
        <taxon>Arthropoda</taxon>
        <taxon>Hexapoda</taxon>
        <taxon>Insecta</taxon>
        <taxon>Pterygota</taxon>
        <taxon>Neoptera</taxon>
        <taxon>Endopterygota</taxon>
        <taxon>Coleoptera</taxon>
        <taxon>Polyphaga</taxon>
        <taxon>Cucujiformia</taxon>
        <taxon>Tenebrionidae</taxon>
        <taxon>Tenebrionidae incertae sedis</taxon>
        <taxon>Tribolium</taxon>
    </lineage>
</organism>
<keyword evidence="17" id="KW-1185">Reference proteome</keyword>
<evidence type="ECO:0000256" key="6">
    <source>
        <dbReference type="ARBA" id="ARBA00022692"/>
    </source>
</evidence>
<keyword evidence="9 12" id="KW-0333">Golgi apparatus</keyword>
<dbReference type="OMA" id="CPVYQCE"/>
<dbReference type="FunFam" id="3.40.50.11660:FF:000006">
    <property type="entry name" value="Alpha-(1,3)-fucosyltransferase C"/>
    <property type="match status" value="1"/>
</dbReference>
<evidence type="ECO:0000256" key="9">
    <source>
        <dbReference type="ARBA" id="ARBA00023034"/>
    </source>
</evidence>
<dbReference type="InParanoid" id="D6WT64"/>
<dbReference type="FunCoup" id="D6WT64">
    <property type="interactions" value="28"/>
</dbReference>
<dbReference type="Pfam" id="PF17039">
    <property type="entry name" value="Glyco_tran_10_N"/>
    <property type="match status" value="1"/>
</dbReference>
<feature type="signal peptide" evidence="13">
    <location>
        <begin position="1"/>
        <end position="23"/>
    </location>
</feature>
<dbReference type="SUPFAM" id="SSF53756">
    <property type="entry name" value="UDP-Glycosyltransferase/glycogen phosphorylase"/>
    <property type="match status" value="1"/>
</dbReference>
<dbReference type="PANTHER" id="PTHR48438">
    <property type="entry name" value="ALPHA-(1,3)-FUCOSYLTRANSFERASE C-RELATED"/>
    <property type="match status" value="1"/>
</dbReference>
<dbReference type="InterPro" id="IPR055270">
    <property type="entry name" value="Glyco_tran_10_C"/>
</dbReference>
<comment type="pathway">
    <text evidence="2">Protein modification; protein glycosylation.</text>
</comment>
<feature type="domain" description="Fucosyltransferase C-terminal" evidence="14">
    <location>
        <begin position="182"/>
        <end position="355"/>
    </location>
</feature>
<dbReference type="GO" id="GO:0046920">
    <property type="term" value="F:alpha-(1-&gt;3)-fucosyltransferase activity"/>
    <property type="evidence" value="ECO:0000318"/>
    <property type="project" value="GO_Central"/>
</dbReference>
<keyword evidence="8" id="KW-1133">Transmembrane helix</keyword>
<dbReference type="InterPro" id="IPR031481">
    <property type="entry name" value="Glyco_tran_10_N"/>
</dbReference>
<evidence type="ECO:0000256" key="10">
    <source>
        <dbReference type="ARBA" id="ARBA00023136"/>
    </source>
</evidence>
<dbReference type="Pfam" id="PF00852">
    <property type="entry name" value="Glyco_transf_10"/>
    <property type="match status" value="1"/>
</dbReference>
<dbReference type="InterPro" id="IPR038577">
    <property type="entry name" value="GT10-like_C_sf"/>
</dbReference>
<gene>
    <name evidence="16" type="primary">AUGUSTUS-3.0.2_08652</name>
    <name evidence="16" type="ORF">TcasGA2_TC008652</name>
</gene>
<evidence type="ECO:0000313" key="17">
    <source>
        <dbReference type="Proteomes" id="UP000007266"/>
    </source>
</evidence>
<protein>
    <recommendedName>
        <fullName evidence="12">Fucosyltransferase</fullName>
        <ecNumber evidence="12">2.4.1.-</ecNumber>
    </recommendedName>
</protein>
<dbReference type="PANTHER" id="PTHR48438:SF1">
    <property type="entry name" value="ALPHA-(1,3)-FUCOSYLTRANSFERASE C-RELATED"/>
    <property type="match status" value="1"/>
</dbReference>
<evidence type="ECO:0000256" key="12">
    <source>
        <dbReference type="RuleBase" id="RU003832"/>
    </source>
</evidence>
<dbReference type="EC" id="2.4.1.-" evidence="12"/>
<evidence type="ECO:0000256" key="5">
    <source>
        <dbReference type="ARBA" id="ARBA00022679"/>
    </source>
</evidence>
<dbReference type="AlphaFoldDB" id="D6WT64"/>
<sequence>MVTFHKLLFTILGLLIATIFLLSQYRTESTPAQTLIKRSVDGKPTFLGNNVTKTILYWTPMFQSPHFYLGTGSKIFEKCAYKNCYATYVKNELPVEKFHAIMFHAVEYQEKLFGKPQKRNPNQFYIFSNKESPVNTPSFIKDFNNFYNWTMTYRLDSDILRPYGFLIKKKTDYELPTVEEIQKRPKKIAWFVSNCKTSSQRELLVNEIQKEIHVDVYGKCSALHCEKDNTEACYDKMERDYKFYLSFENSICEDYVTEKLYNVLQRNIVPIVYGGADYNTLAPPKSVINVMDFMSVKDLVKHIKYLDSHPEKYLKFLEWKKDYIVETSSTRSLCTLCQKLHEPIKQKIYSDITKWWAGKNKNKCMVNKNGFLDKYLLQS</sequence>
<evidence type="ECO:0000256" key="3">
    <source>
        <dbReference type="ARBA" id="ARBA00008919"/>
    </source>
</evidence>
<accession>D6WT64</accession>
<reference evidence="16 17" key="2">
    <citation type="journal article" date="2010" name="Nucleic Acids Res.">
        <title>BeetleBase in 2010: revisions to provide comprehensive genomic information for Tribolium castaneum.</title>
        <authorList>
            <person name="Kim H.S."/>
            <person name="Murphy T."/>
            <person name="Xia J."/>
            <person name="Caragea D."/>
            <person name="Park Y."/>
            <person name="Beeman R.W."/>
            <person name="Lorenzen M.D."/>
            <person name="Butcher S."/>
            <person name="Manak J.R."/>
            <person name="Brown S.J."/>
        </authorList>
    </citation>
    <scope>GENOME REANNOTATION</scope>
    <source>
        <strain evidence="16 17">Georgia GA2</strain>
    </source>
</reference>
<feature type="chain" id="PRO_5007310786" description="Fucosyltransferase" evidence="13">
    <location>
        <begin position="24"/>
        <end position="379"/>
    </location>
</feature>
<keyword evidence="5 12" id="KW-0808">Transferase</keyword>
<comment type="subcellular location">
    <subcellularLocation>
        <location evidence="1 12">Golgi apparatus</location>
        <location evidence="1 12">Golgi stack membrane</location>
        <topology evidence="1 12">Single-pass type II membrane protein</topology>
    </subcellularLocation>
</comment>
<evidence type="ECO:0000256" key="13">
    <source>
        <dbReference type="SAM" id="SignalP"/>
    </source>
</evidence>
<dbReference type="Gene3D" id="3.40.50.11660">
    <property type="entry name" value="Glycosyl transferase family 10, C-terminal domain"/>
    <property type="match status" value="1"/>
</dbReference>
<dbReference type="UniPathway" id="UPA00378"/>
<name>D6WT64_TRICA</name>
<dbReference type="EMBL" id="KQ971354">
    <property type="protein sequence ID" value="EFA05857.2"/>
    <property type="molecule type" value="Genomic_DNA"/>
</dbReference>
<dbReference type="eggNOG" id="KOG2619">
    <property type="taxonomic scope" value="Eukaryota"/>
</dbReference>
<dbReference type="GO" id="GO:0032580">
    <property type="term" value="C:Golgi cisterna membrane"/>
    <property type="evidence" value="ECO:0007669"/>
    <property type="project" value="UniProtKB-SubCell"/>
</dbReference>
<keyword evidence="10" id="KW-0472">Membrane</keyword>
<evidence type="ECO:0000256" key="8">
    <source>
        <dbReference type="ARBA" id="ARBA00022989"/>
    </source>
</evidence>
<keyword evidence="11" id="KW-0325">Glycoprotein</keyword>
<evidence type="ECO:0000256" key="2">
    <source>
        <dbReference type="ARBA" id="ARBA00004922"/>
    </source>
</evidence>
<evidence type="ECO:0000256" key="7">
    <source>
        <dbReference type="ARBA" id="ARBA00022968"/>
    </source>
</evidence>
<keyword evidence="7" id="KW-0735">Signal-anchor</keyword>
<proteinExistence type="inferred from homology"/>
<evidence type="ECO:0000259" key="14">
    <source>
        <dbReference type="Pfam" id="PF00852"/>
    </source>
</evidence>
<keyword evidence="4 12" id="KW-0328">Glycosyltransferase</keyword>
<dbReference type="HOGENOM" id="CLU_032075_3_0_1"/>
<keyword evidence="6 12" id="KW-0812">Transmembrane</keyword>
<keyword evidence="13" id="KW-0732">Signal</keyword>
<reference evidence="16 17" key="1">
    <citation type="journal article" date="2008" name="Nature">
        <title>The genome of the model beetle and pest Tribolium castaneum.</title>
        <authorList>
            <consortium name="Tribolium Genome Sequencing Consortium"/>
            <person name="Richards S."/>
            <person name="Gibbs R.A."/>
            <person name="Weinstock G.M."/>
            <person name="Brown S.J."/>
            <person name="Denell R."/>
            <person name="Beeman R.W."/>
            <person name="Gibbs R."/>
            <person name="Beeman R.W."/>
            <person name="Brown S.J."/>
            <person name="Bucher G."/>
            <person name="Friedrich M."/>
            <person name="Grimmelikhuijzen C.J."/>
            <person name="Klingler M."/>
            <person name="Lorenzen M."/>
            <person name="Richards S."/>
            <person name="Roth S."/>
            <person name="Schroder R."/>
            <person name="Tautz D."/>
            <person name="Zdobnov E.M."/>
            <person name="Muzny D."/>
            <person name="Gibbs R.A."/>
            <person name="Weinstock G.M."/>
            <person name="Attaway T."/>
            <person name="Bell S."/>
            <person name="Buhay C.J."/>
            <person name="Chandrabose M.N."/>
            <person name="Chavez D."/>
            <person name="Clerk-Blankenburg K.P."/>
            <person name="Cree A."/>
            <person name="Dao M."/>
            <person name="Davis C."/>
            <person name="Chacko J."/>
            <person name="Dinh H."/>
            <person name="Dugan-Rocha S."/>
            <person name="Fowler G."/>
            <person name="Garner T.T."/>
            <person name="Garnes J."/>
            <person name="Gnirke A."/>
            <person name="Hawes A."/>
            <person name="Hernandez J."/>
            <person name="Hines S."/>
            <person name="Holder M."/>
            <person name="Hume J."/>
            <person name="Jhangiani S.N."/>
            <person name="Joshi V."/>
            <person name="Khan Z.M."/>
            <person name="Jackson L."/>
            <person name="Kovar C."/>
            <person name="Kowis A."/>
            <person name="Lee S."/>
            <person name="Lewis L.R."/>
            <person name="Margolis J."/>
            <person name="Morgan M."/>
            <person name="Nazareth L.V."/>
            <person name="Nguyen N."/>
            <person name="Okwuonu G."/>
            <person name="Parker D."/>
            <person name="Richards S."/>
            <person name="Ruiz S.J."/>
            <person name="Santibanez J."/>
            <person name="Savard J."/>
            <person name="Scherer S.E."/>
            <person name="Schneider B."/>
            <person name="Sodergren E."/>
            <person name="Tautz D."/>
            <person name="Vattahil S."/>
            <person name="Villasana D."/>
            <person name="White C.S."/>
            <person name="Wright R."/>
            <person name="Park Y."/>
            <person name="Beeman R.W."/>
            <person name="Lord J."/>
            <person name="Oppert B."/>
            <person name="Lorenzen M."/>
            <person name="Brown S."/>
            <person name="Wang L."/>
            <person name="Savard J."/>
            <person name="Tautz D."/>
            <person name="Richards S."/>
            <person name="Weinstock G."/>
            <person name="Gibbs R.A."/>
            <person name="Liu Y."/>
            <person name="Worley K."/>
            <person name="Weinstock G."/>
            <person name="Elsik C.G."/>
            <person name="Reese J.T."/>
            <person name="Elhaik E."/>
            <person name="Landan G."/>
            <person name="Graur D."/>
            <person name="Arensburger P."/>
            <person name="Atkinson P."/>
            <person name="Beeman R.W."/>
            <person name="Beidler J."/>
            <person name="Brown S.J."/>
            <person name="Demuth J.P."/>
            <person name="Drury D.W."/>
            <person name="Du Y.Z."/>
            <person name="Fujiwara H."/>
            <person name="Lorenzen M."/>
            <person name="Maselli V."/>
            <person name="Osanai M."/>
            <person name="Park Y."/>
            <person name="Robertson H.M."/>
            <person name="Tu Z."/>
            <person name="Wang J.J."/>
            <person name="Wang S."/>
            <person name="Richards S."/>
            <person name="Song H."/>
            <person name="Zhang L."/>
            <person name="Sodergren E."/>
            <person name="Werner D."/>
            <person name="Stanke M."/>
            <person name="Morgenstern B."/>
            <person name="Solovyev V."/>
            <person name="Kosarev P."/>
            <person name="Brown G."/>
            <person name="Chen H.C."/>
            <person name="Ermolaeva O."/>
            <person name="Hlavina W."/>
            <person name="Kapustin Y."/>
            <person name="Kiryutin B."/>
            <person name="Kitts P."/>
            <person name="Maglott D."/>
            <person name="Pruitt K."/>
            <person name="Sapojnikov V."/>
            <person name="Souvorov A."/>
            <person name="Mackey A.J."/>
            <person name="Waterhouse R.M."/>
            <person name="Wyder S."/>
            <person name="Zdobnov E.M."/>
            <person name="Zdobnov E.M."/>
            <person name="Wyder S."/>
            <person name="Kriventseva E.V."/>
            <person name="Kadowaki T."/>
            <person name="Bork P."/>
            <person name="Aranda M."/>
            <person name="Bao R."/>
            <person name="Beermann A."/>
            <person name="Berns N."/>
            <person name="Bolognesi R."/>
            <person name="Bonneton F."/>
            <person name="Bopp D."/>
            <person name="Brown S.J."/>
            <person name="Bucher G."/>
            <person name="Butts T."/>
            <person name="Chaumot A."/>
            <person name="Denell R.E."/>
            <person name="Ferrier D.E."/>
            <person name="Friedrich M."/>
            <person name="Gordon C.M."/>
            <person name="Jindra M."/>
            <person name="Klingler M."/>
            <person name="Lan Q."/>
            <person name="Lattorff H.M."/>
            <person name="Laudet V."/>
            <person name="von Levetsow C."/>
            <person name="Liu Z."/>
            <person name="Lutz R."/>
            <person name="Lynch J.A."/>
            <person name="da Fonseca R.N."/>
            <person name="Posnien N."/>
            <person name="Reuter R."/>
            <person name="Roth S."/>
            <person name="Savard J."/>
            <person name="Schinko J.B."/>
            <person name="Schmitt C."/>
            <person name="Schoppmeier M."/>
            <person name="Schroder R."/>
            <person name="Shippy T.D."/>
            <person name="Simonnet F."/>
            <person name="Marques-Souza H."/>
            <person name="Tautz D."/>
            <person name="Tomoyasu Y."/>
            <person name="Trauner J."/>
            <person name="Van der Zee M."/>
            <person name="Vervoort M."/>
            <person name="Wittkopp N."/>
            <person name="Wimmer E.A."/>
            <person name="Yang X."/>
            <person name="Jones A.K."/>
            <person name="Sattelle D.B."/>
            <person name="Ebert P.R."/>
            <person name="Nelson D."/>
            <person name="Scott J.G."/>
            <person name="Beeman R.W."/>
            <person name="Muthukrishnan S."/>
            <person name="Kramer K.J."/>
            <person name="Arakane Y."/>
            <person name="Beeman R.W."/>
            <person name="Zhu Q."/>
            <person name="Hogenkamp D."/>
            <person name="Dixit R."/>
            <person name="Oppert B."/>
            <person name="Jiang H."/>
            <person name="Zou Z."/>
            <person name="Marshall J."/>
            <person name="Elpidina E."/>
            <person name="Vinokurov K."/>
            <person name="Oppert C."/>
            <person name="Zou Z."/>
            <person name="Evans J."/>
            <person name="Lu Z."/>
            <person name="Zhao P."/>
            <person name="Sumathipala N."/>
            <person name="Altincicek B."/>
            <person name="Vilcinskas A."/>
            <person name="Williams M."/>
            <person name="Hultmark D."/>
            <person name="Hetru C."/>
            <person name="Jiang H."/>
            <person name="Grimmelikhuijzen C.J."/>
            <person name="Hauser F."/>
            <person name="Cazzamali G."/>
            <person name="Williamson M."/>
            <person name="Park Y."/>
            <person name="Li B."/>
            <person name="Tanaka Y."/>
            <person name="Predel R."/>
            <person name="Neupert S."/>
            <person name="Schachtner J."/>
            <person name="Verleyen P."/>
            <person name="Raible F."/>
            <person name="Bork P."/>
            <person name="Friedrich M."/>
            <person name="Walden K.K."/>
            <person name="Robertson H.M."/>
            <person name="Angeli S."/>
            <person name="Foret S."/>
            <person name="Bucher G."/>
            <person name="Schuetz S."/>
            <person name="Maleszka R."/>
            <person name="Wimmer E.A."/>
            <person name="Beeman R.W."/>
            <person name="Lorenzen M."/>
            <person name="Tomoyasu Y."/>
            <person name="Miller S.C."/>
            <person name="Grossmann D."/>
            <person name="Bucher G."/>
        </authorList>
    </citation>
    <scope>NUCLEOTIDE SEQUENCE [LARGE SCALE GENOMIC DNA]</scope>
    <source>
        <strain evidence="16 17">Georgia GA2</strain>
    </source>
</reference>
<dbReference type="InterPro" id="IPR001503">
    <property type="entry name" value="Glyco_trans_10"/>
</dbReference>
<evidence type="ECO:0000313" key="16">
    <source>
        <dbReference type="EMBL" id="EFA05857.2"/>
    </source>
</evidence>
<evidence type="ECO:0000256" key="11">
    <source>
        <dbReference type="ARBA" id="ARBA00023180"/>
    </source>
</evidence>
<evidence type="ECO:0000256" key="1">
    <source>
        <dbReference type="ARBA" id="ARBA00004447"/>
    </source>
</evidence>
<dbReference type="Proteomes" id="UP000007266">
    <property type="component" value="Linkage group 7"/>
</dbReference>